<reference evidence="1" key="1">
    <citation type="submission" date="2022-12" db="EMBL/GenBank/DDBJ databases">
        <title>B. miyamotoi WGS.</title>
        <authorList>
            <person name="Kuleshov K.V."/>
            <person name="Hoornstra D."/>
            <person name="Hovius J.W."/>
            <person name="Platonov A.E."/>
            <person name="Telford S.R. III."/>
        </authorList>
    </citation>
    <scope>NUCLEOTIDE SEQUENCE</scope>
    <source>
        <strain evidence="1">410</strain>
    </source>
</reference>
<dbReference type="Proteomes" id="UP001164544">
    <property type="component" value="Chromosome"/>
</dbReference>
<protein>
    <submittedName>
        <fullName evidence="1">Efflux RND transporter permease subunit</fullName>
    </submittedName>
</protein>
<proteinExistence type="predicted"/>
<dbReference type="GO" id="GO:0016020">
    <property type="term" value="C:membrane"/>
    <property type="evidence" value="ECO:0007669"/>
    <property type="project" value="InterPro"/>
</dbReference>
<name>A0AAQ2WWM9_9SPIR</name>
<dbReference type="Gene3D" id="3.30.2090.10">
    <property type="entry name" value="Multidrug efflux transporter AcrB TolC docking domain, DN and DC subdomains"/>
    <property type="match status" value="1"/>
</dbReference>
<dbReference type="AlphaFoldDB" id="A0AAQ2WWM9"/>
<dbReference type="InterPro" id="IPR027463">
    <property type="entry name" value="AcrB_DN_DC_subdom"/>
</dbReference>
<evidence type="ECO:0000313" key="2">
    <source>
        <dbReference type="Proteomes" id="UP001164544"/>
    </source>
</evidence>
<dbReference type="SUPFAM" id="SSF82714">
    <property type="entry name" value="Multidrug efflux transporter AcrB TolC docking domain, DN and DC subdomains"/>
    <property type="match status" value="1"/>
</dbReference>
<dbReference type="Pfam" id="PF00873">
    <property type="entry name" value="ACR_tran"/>
    <property type="match status" value="1"/>
</dbReference>
<sequence>MEVDKEKAYSYEISVSDLSKEIKGNIDGILAGKYIQDGINYDIVLKLDRGNMTSLRDLDKMFVVNSAGIKISLSSIVRLKKKKDL</sequence>
<accession>A0AAQ2WWM9</accession>
<organism evidence="1 2">
    <name type="scientific">Borrelia miyamotoi</name>
    <dbReference type="NCBI Taxonomy" id="47466"/>
    <lineage>
        <taxon>Bacteria</taxon>
        <taxon>Pseudomonadati</taxon>
        <taxon>Spirochaetota</taxon>
        <taxon>Spirochaetia</taxon>
        <taxon>Spirochaetales</taxon>
        <taxon>Borreliaceae</taxon>
        <taxon>Borrelia</taxon>
    </lineage>
</organism>
<dbReference type="RefSeq" id="WP_231932057.1">
    <property type="nucleotide sequence ID" value="NZ_CP114624.1"/>
</dbReference>
<gene>
    <name evidence="1" type="ORF">O5398_03635</name>
</gene>
<dbReference type="GO" id="GO:0022857">
    <property type="term" value="F:transmembrane transporter activity"/>
    <property type="evidence" value="ECO:0007669"/>
    <property type="project" value="InterPro"/>
</dbReference>
<dbReference type="EMBL" id="CP114637">
    <property type="protein sequence ID" value="WAZ91362.1"/>
    <property type="molecule type" value="Genomic_DNA"/>
</dbReference>
<dbReference type="InterPro" id="IPR001036">
    <property type="entry name" value="Acrflvin-R"/>
</dbReference>
<evidence type="ECO:0000313" key="1">
    <source>
        <dbReference type="EMBL" id="WAZ91362.1"/>
    </source>
</evidence>